<accession>A0A1R1XYG2</accession>
<name>A0A1R1XYG2_9FUNG</name>
<evidence type="ECO:0000313" key="4">
    <source>
        <dbReference type="Proteomes" id="UP000187283"/>
    </source>
</evidence>
<keyword evidence="4" id="KW-1185">Reference proteome</keyword>
<keyword evidence="1" id="KW-0812">Transmembrane</keyword>
<feature type="transmembrane region" description="Helical" evidence="1">
    <location>
        <begin position="65"/>
        <end position="83"/>
    </location>
</feature>
<keyword evidence="1" id="KW-0472">Membrane</keyword>
<proteinExistence type="predicted"/>
<gene>
    <name evidence="3" type="ORF">AYI70_g4557</name>
    <name evidence="2" type="ORF">AYI70_g7564</name>
</gene>
<dbReference type="EMBL" id="LSSN01001421">
    <property type="protein sequence ID" value="OMJ19713.1"/>
    <property type="molecule type" value="Genomic_DNA"/>
</dbReference>
<reference evidence="3 4" key="1">
    <citation type="submission" date="2017-01" db="EMBL/GenBank/DDBJ databases">
        <authorList>
            <person name="Mah S.A."/>
            <person name="Swanson W.J."/>
            <person name="Moy G.W."/>
            <person name="Vacquier V.D."/>
        </authorList>
    </citation>
    <scope>NUCLEOTIDE SEQUENCE [LARGE SCALE GENOMIC DNA]</scope>
    <source>
        <strain evidence="3 4">GSMNP</strain>
    </source>
</reference>
<evidence type="ECO:0000313" key="3">
    <source>
        <dbReference type="EMBL" id="OMJ19713.1"/>
    </source>
</evidence>
<sequence length="102" mass="11718">MSFDVERTKNLASQLRRQLFVGVEDDPQTNALLKSAGSNAKKERLLNLVEVREGDPSDNKAEMKAWILCLTGKYFIFILYFIFCTKQKKRISSPKLIVTSQF</sequence>
<comment type="caution">
    <text evidence="3">The sequence shown here is derived from an EMBL/GenBank/DDBJ whole genome shotgun (WGS) entry which is preliminary data.</text>
</comment>
<keyword evidence="1" id="KW-1133">Transmembrane helix</keyword>
<dbReference type="STRING" id="133412.A0A1R1XYG2"/>
<evidence type="ECO:0000313" key="2">
    <source>
        <dbReference type="EMBL" id="OMJ14986.1"/>
    </source>
</evidence>
<dbReference type="EMBL" id="LSSN01002824">
    <property type="protein sequence ID" value="OMJ14986.1"/>
    <property type="molecule type" value="Genomic_DNA"/>
</dbReference>
<evidence type="ECO:0000256" key="1">
    <source>
        <dbReference type="SAM" id="Phobius"/>
    </source>
</evidence>
<dbReference type="AlphaFoldDB" id="A0A1R1XYG2"/>
<organism evidence="3 4">
    <name type="scientific">Smittium culicis</name>
    <dbReference type="NCBI Taxonomy" id="133412"/>
    <lineage>
        <taxon>Eukaryota</taxon>
        <taxon>Fungi</taxon>
        <taxon>Fungi incertae sedis</taxon>
        <taxon>Zoopagomycota</taxon>
        <taxon>Kickxellomycotina</taxon>
        <taxon>Harpellomycetes</taxon>
        <taxon>Harpellales</taxon>
        <taxon>Legeriomycetaceae</taxon>
        <taxon>Smittium</taxon>
    </lineage>
</organism>
<dbReference type="Proteomes" id="UP000187283">
    <property type="component" value="Unassembled WGS sequence"/>
</dbReference>
<protein>
    <submittedName>
        <fullName evidence="3">Uncharacterized protein</fullName>
    </submittedName>
</protein>